<reference evidence="2 3" key="1">
    <citation type="submission" date="2023-07" db="EMBL/GenBank/DDBJ databases">
        <title>Sorghum-associated microbial communities from plants grown in Nebraska, USA.</title>
        <authorList>
            <person name="Schachtman D."/>
        </authorList>
    </citation>
    <scope>NUCLEOTIDE SEQUENCE [LARGE SCALE GENOMIC DNA]</scope>
    <source>
        <strain evidence="2 3">CC258</strain>
    </source>
</reference>
<evidence type="ECO:0000313" key="2">
    <source>
        <dbReference type="EMBL" id="MDR6553452.1"/>
    </source>
</evidence>
<dbReference type="RefSeq" id="WP_310500920.1">
    <property type="nucleotide sequence ID" value="NZ_JAVDSB010000010.1"/>
</dbReference>
<gene>
    <name evidence="2" type="ORF">J2736_004659</name>
</gene>
<keyword evidence="1" id="KW-1133">Transmembrane helix</keyword>
<keyword evidence="3" id="KW-1185">Reference proteome</keyword>
<feature type="transmembrane region" description="Helical" evidence="1">
    <location>
        <begin position="6"/>
        <end position="27"/>
    </location>
</feature>
<dbReference type="Proteomes" id="UP001267290">
    <property type="component" value="Unassembled WGS sequence"/>
</dbReference>
<organism evidence="2 3">
    <name type="scientific">Paenibacillus qinlingensis</name>
    <dbReference type="NCBI Taxonomy" id="1837343"/>
    <lineage>
        <taxon>Bacteria</taxon>
        <taxon>Bacillati</taxon>
        <taxon>Bacillota</taxon>
        <taxon>Bacilli</taxon>
        <taxon>Bacillales</taxon>
        <taxon>Paenibacillaceae</taxon>
        <taxon>Paenibacillus</taxon>
    </lineage>
</organism>
<sequence>MITFNNYTVLLLLISGLLLLVFDVKMYAKDNWPKEKKGALLAGWVNISLGLLSYFGYMVYEKWFWK</sequence>
<comment type="caution">
    <text evidence="2">The sequence shown here is derived from an EMBL/GenBank/DDBJ whole genome shotgun (WGS) entry which is preliminary data.</text>
</comment>
<dbReference type="EMBL" id="JAVDSB010000010">
    <property type="protein sequence ID" value="MDR6553452.1"/>
    <property type="molecule type" value="Genomic_DNA"/>
</dbReference>
<protein>
    <submittedName>
        <fullName evidence="2">Uncharacterized protein</fullName>
    </submittedName>
</protein>
<proteinExistence type="predicted"/>
<keyword evidence="1" id="KW-0812">Transmembrane</keyword>
<accession>A0ABU1P133</accession>
<evidence type="ECO:0000313" key="3">
    <source>
        <dbReference type="Proteomes" id="UP001267290"/>
    </source>
</evidence>
<name>A0ABU1P133_9BACL</name>
<keyword evidence="1" id="KW-0472">Membrane</keyword>
<dbReference type="InterPro" id="IPR049971">
    <property type="entry name" value="CLC_0170-like"/>
</dbReference>
<dbReference type="NCBIfam" id="NF042414">
    <property type="entry name" value="CLC_0170_fam"/>
    <property type="match status" value="1"/>
</dbReference>
<feature type="transmembrane region" description="Helical" evidence="1">
    <location>
        <begin position="39"/>
        <end position="60"/>
    </location>
</feature>
<evidence type="ECO:0000256" key="1">
    <source>
        <dbReference type="SAM" id="Phobius"/>
    </source>
</evidence>